<dbReference type="GO" id="GO:0030691">
    <property type="term" value="C:Noc2p-Noc3p complex"/>
    <property type="evidence" value="ECO:0007669"/>
    <property type="project" value="TreeGrafter"/>
</dbReference>
<protein>
    <recommendedName>
        <fullName evidence="7">Nucleolar complex protein 2 homolog</fullName>
    </recommendedName>
</protein>
<evidence type="ECO:0000256" key="1">
    <source>
        <dbReference type="ARBA" id="ARBA00004123"/>
    </source>
</evidence>
<evidence type="ECO:0000313" key="6">
    <source>
        <dbReference type="Proteomes" id="UP000626092"/>
    </source>
</evidence>
<comment type="similarity">
    <text evidence="2">Belongs to the NOC2 family.</text>
</comment>
<proteinExistence type="inferred from homology"/>
<gene>
    <name evidence="5" type="ORF">RHSIM_Rhsim07G0129500</name>
</gene>
<dbReference type="OrthoDB" id="10266662at2759"/>
<accession>A0A834LL28</accession>
<keyword evidence="6" id="KW-1185">Reference proteome</keyword>
<dbReference type="Pfam" id="PF03715">
    <property type="entry name" value="Noc2"/>
    <property type="match status" value="1"/>
</dbReference>
<reference evidence="5" key="1">
    <citation type="submission" date="2019-11" db="EMBL/GenBank/DDBJ databases">
        <authorList>
            <person name="Liu Y."/>
            <person name="Hou J."/>
            <person name="Li T.-Q."/>
            <person name="Guan C.-H."/>
            <person name="Wu X."/>
            <person name="Wu H.-Z."/>
            <person name="Ling F."/>
            <person name="Zhang R."/>
            <person name="Shi X.-G."/>
            <person name="Ren J.-P."/>
            <person name="Chen E.-F."/>
            <person name="Sun J.-M."/>
        </authorList>
    </citation>
    <scope>NUCLEOTIDE SEQUENCE</scope>
    <source>
        <strain evidence="5">Adult_tree_wgs_1</strain>
        <tissue evidence="5">Leaves</tissue>
    </source>
</reference>
<dbReference type="Proteomes" id="UP000626092">
    <property type="component" value="Unassembled WGS sequence"/>
</dbReference>
<evidence type="ECO:0000256" key="3">
    <source>
        <dbReference type="ARBA" id="ARBA00023242"/>
    </source>
</evidence>
<comment type="subcellular location">
    <subcellularLocation>
        <location evidence="1">Nucleus</location>
    </subcellularLocation>
</comment>
<keyword evidence="3" id="KW-0539">Nucleus</keyword>
<feature type="compositionally biased region" description="Acidic residues" evidence="4">
    <location>
        <begin position="115"/>
        <end position="129"/>
    </location>
</feature>
<dbReference type="GO" id="GO:0042273">
    <property type="term" value="P:ribosomal large subunit biogenesis"/>
    <property type="evidence" value="ECO:0007669"/>
    <property type="project" value="TreeGrafter"/>
</dbReference>
<evidence type="ECO:0000313" key="5">
    <source>
        <dbReference type="EMBL" id="KAF7138679.1"/>
    </source>
</evidence>
<sequence>MGKLGKKARKFAKKNLQSVLKTRRKTKALLKSRYSSKGKKDIVQDQVRSTAVLPKQSLCSPVLLYIKVEKSGIYEDCLGLSILRKIVILPRDPEGEEFEDISLDDIFAEDDSDVAEDASDSDGYLSEDSDGAHITPSQIEIRIEDNNNLMGLSEHNAKINEGLAMQKKKLNRLKKKDPEFTEFLTSQEKVLEVFRDEDVDSDEDGTSDHTTQLKDGESPVLNKQKIFTSSVINSLCQQVKEEQNESALISLSNVYRAACHHGTESIGVPETASCQRYQNGDTFGHIVMFMLREADNIFRGLLKIPSSSNKKEILLELKDTPRWKRLRPLIKSYLRSTLFLLNQLTDSEILAFSLSRLKASMIFFSAFPSLLNRLIKVAVQFWVSGEEVLSSCSFLVIRNVAVVFGSECFDICLIRTYKAYIAHSKVVDLVNKKHMQLLGSSFVELCSFDVHKSCNKALLSIQQLAKILKQGLRTKKKEALKKICSWQYANCIDLWVLFTAANIRDYDLQHMLHMMIQLINGVACLFPGPRYFPLRLKCIQWLNHLSSSSGIFIPVASLVLDVLEYKCGKEGGKPGKVCDFSSVLKLPKHWLKSRNFQEECVFSAVELLSVHFFQWTCHISFPELATTSLIRLRKFHEIATTESLRRVVKRLIDQACALEKFQRVLKMEQNVEFIQKKRDEVAFSPKDHQSVESFLQLEKGTLNAPFTQYYKSVMQKAFSRNMTTNGVNSSLEHKKTKTKMRVNSILK</sequence>
<evidence type="ECO:0000256" key="2">
    <source>
        <dbReference type="ARBA" id="ARBA00005907"/>
    </source>
</evidence>
<dbReference type="GO" id="GO:0005654">
    <property type="term" value="C:nucleoplasm"/>
    <property type="evidence" value="ECO:0007669"/>
    <property type="project" value="TreeGrafter"/>
</dbReference>
<feature type="region of interest" description="Disordered" evidence="4">
    <location>
        <begin position="196"/>
        <end position="217"/>
    </location>
</feature>
<comment type="caution">
    <text evidence="5">The sequence shown here is derived from an EMBL/GenBank/DDBJ whole genome shotgun (WGS) entry which is preliminary data.</text>
</comment>
<dbReference type="EMBL" id="WJXA01000007">
    <property type="protein sequence ID" value="KAF7138679.1"/>
    <property type="molecule type" value="Genomic_DNA"/>
</dbReference>
<dbReference type="GO" id="GO:0005730">
    <property type="term" value="C:nucleolus"/>
    <property type="evidence" value="ECO:0007669"/>
    <property type="project" value="TreeGrafter"/>
</dbReference>
<evidence type="ECO:0008006" key="7">
    <source>
        <dbReference type="Google" id="ProtNLM"/>
    </source>
</evidence>
<dbReference type="PANTHER" id="PTHR12687">
    <property type="entry name" value="NUCLEOLAR COMPLEX 2 AND RAD4-RELATED"/>
    <property type="match status" value="1"/>
</dbReference>
<evidence type="ECO:0000256" key="4">
    <source>
        <dbReference type="SAM" id="MobiDB-lite"/>
    </source>
</evidence>
<dbReference type="GO" id="GO:0030690">
    <property type="term" value="C:Noc1p-Noc2p complex"/>
    <property type="evidence" value="ECO:0007669"/>
    <property type="project" value="TreeGrafter"/>
</dbReference>
<dbReference type="AlphaFoldDB" id="A0A834LL28"/>
<dbReference type="InterPro" id="IPR005343">
    <property type="entry name" value="Noc2"/>
</dbReference>
<dbReference type="PANTHER" id="PTHR12687:SF8">
    <property type="entry name" value="PROTEIN REBELOTE"/>
    <property type="match status" value="1"/>
</dbReference>
<feature type="region of interest" description="Disordered" evidence="4">
    <location>
        <begin position="115"/>
        <end position="137"/>
    </location>
</feature>
<name>A0A834LL28_RHOSS</name>
<organism evidence="5 6">
    <name type="scientific">Rhododendron simsii</name>
    <name type="common">Sims's rhododendron</name>
    <dbReference type="NCBI Taxonomy" id="118357"/>
    <lineage>
        <taxon>Eukaryota</taxon>
        <taxon>Viridiplantae</taxon>
        <taxon>Streptophyta</taxon>
        <taxon>Embryophyta</taxon>
        <taxon>Tracheophyta</taxon>
        <taxon>Spermatophyta</taxon>
        <taxon>Magnoliopsida</taxon>
        <taxon>eudicotyledons</taxon>
        <taxon>Gunneridae</taxon>
        <taxon>Pentapetalae</taxon>
        <taxon>asterids</taxon>
        <taxon>Ericales</taxon>
        <taxon>Ericaceae</taxon>
        <taxon>Ericoideae</taxon>
        <taxon>Rhodoreae</taxon>
        <taxon>Rhododendron</taxon>
    </lineage>
</organism>